<dbReference type="InterPro" id="IPR002433">
    <property type="entry name" value="Orn_de-COase"/>
</dbReference>
<name>A0A2I9LPE0_9SCOR</name>
<evidence type="ECO:0000256" key="1">
    <source>
        <dbReference type="ARBA" id="ARBA00001933"/>
    </source>
</evidence>
<comment type="catalytic activity">
    <reaction evidence="10">
        <text>L-ornithine + H(+) = putrescine + CO2</text>
        <dbReference type="Rhea" id="RHEA:22964"/>
        <dbReference type="ChEBI" id="CHEBI:15378"/>
        <dbReference type="ChEBI" id="CHEBI:16526"/>
        <dbReference type="ChEBI" id="CHEBI:46911"/>
        <dbReference type="ChEBI" id="CHEBI:326268"/>
        <dbReference type="EC" id="4.1.1.17"/>
    </reaction>
</comment>
<dbReference type="Gene3D" id="2.40.37.10">
    <property type="entry name" value="Lyase, Ornithine Decarboxylase, Chain A, domain 1"/>
    <property type="match status" value="1"/>
</dbReference>
<evidence type="ECO:0000256" key="5">
    <source>
        <dbReference type="ARBA" id="ARBA00023239"/>
    </source>
</evidence>
<accession>A0A2I9LPE0</accession>
<comment type="cofactor">
    <cofactor evidence="1 11">
        <name>pyridoxal 5'-phosphate</name>
        <dbReference type="ChEBI" id="CHEBI:597326"/>
    </cofactor>
</comment>
<dbReference type="InterPro" id="IPR022644">
    <property type="entry name" value="De-COase2_N"/>
</dbReference>
<evidence type="ECO:0000259" key="12">
    <source>
        <dbReference type="Pfam" id="PF02784"/>
    </source>
</evidence>
<dbReference type="InterPro" id="IPR022653">
    <property type="entry name" value="De-COase2_pyr-phos_BS"/>
</dbReference>
<dbReference type="GO" id="GO:0005737">
    <property type="term" value="C:cytoplasm"/>
    <property type="evidence" value="ECO:0007669"/>
    <property type="project" value="TreeGrafter"/>
</dbReference>
<dbReference type="FunFam" id="2.40.37.10:FF:000005">
    <property type="entry name" value="Ornithine decarboxylase"/>
    <property type="match status" value="1"/>
</dbReference>
<organism evidence="13">
    <name type="scientific">Centruroides hentzi</name>
    <dbReference type="NCBI Taxonomy" id="88313"/>
    <lineage>
        <taxon>Eukaryota</taxon>
        <taxon>Metazoa</taxon>
        <taxon>Ecdysozoa</taxon>
        <taxon>Arthropoda</taxon>
        <taxon>Chelicerata</taxon>
        <taxon>Arachnida</taxon>
        <taxon>Scorpiones</taxon>
        <taxon>Buthida</taxon>
        <taxon>Buthoidea</taxon>
        <taxon>Buthidae</taxon>
        <taxon>Centruroides</taxon>
    </lineage>
</organism>
<dbReference type="PROSITE" id="PS00878">
    <property type="entry name" value="ODR_DC_2_1"/>
    <property type="match status" value="1"/>
</dbReference>
<dbReference type="GO" id="GO:0033387">
    <property type="term" value="P:putrescine biosynthetic process from arginine, via ornithine"/>
    <property type="evidence" value="ECO:0007669"/>
    <property type="project" value="TreeGrafter"/>
</dbReference>
<reference evidence="13" key="1">
    <citation type="journal article" date="2017" name="Toxicon">
        <title>Venom-gland transcriptomics and venom proteomics of the Hentz striped scorpion (Centruroides hentzi; Buthidae) reveal high toxin diversity in a harmless member of a lethal family.</title>
        <authorList>
            <person name="Ward M.J."/>
            <person name="Ellsworth S.A."/>
            <person name="Rokyta D.R."/>
        </authorList>
    </citation>
    <scope>NUCLEOTIDE SEQUENCE</scope>
    <source>
        <tissue evidence="13">Venom gland</tissue>
    </source>
</reference>
<evidence type="ECO:0000313" key="13">
    <source>
        <dbReference type="EMBL" id="MBW20259.1"/>
    </source>
</evidence>
<evidence type="ECO:0000256" key="6">
    <source>
        <dbReference type="ARBA" id="ARBA00034115"/>
    </source>
</evidence>
<dbReference type="EMBL" id="GFWZ01000269">
    <property type="protein sequence ID" value="MBW20259.1"/>
    <property type="molecule type" value="Transcribed_RNA"/>
</dbReference>
<keyword evidence="5" id="KW-0456">Lyase</keyword>
<dbReference type="EC" id="4.1.1.17" evidence="7"/>
<comment type="pathway">
    <text evidence="6">Amine and polyamine biosynthesis; putrescine biosynthesis via L-ornithine pathway; putrescine from L-ornithine: step 1/1.</text>
</comment>
<dbReference type="SUPFAM" id="SSF51419">
    <property type="entry name" value="PLP-binding barrel"/>
    <property type="match status" value="1"/>
</dbReference>
<sequence>MKTDLIQHDKMLDKTVWDMALETISEPDQEDPFFIVDLTDIERKYKLWKLKMPRITPFYAMKCNDCPGVLQYLASMGVNFDCASKTEIETVINLGVDPSRIIYANPCKTRSFIKYAAAVGVKMMTFDNEIELYKIKSIFPNAELVIRIKVDDSNSNFKLSLKFGCEMQQVAQLLKTAKSLDLNVIGVSFHVGSGCQSSSAYPKAIMDAKEAFDIAKEIGYNFYLLDIGGGFPGMKTEQKYFEEIAAVTSATLDAYFPEGCGVQIIAEPGRYFVASAFTLCANIIAKRDMIVSGQNGDEPACMYYLNDGVYGSFNCVLYEPTELIPYPLLLEEKERKMVKTSLWGPTCDSIDRIIENCYLPEMGVGEWLLFENMGAYSLTSATTFNGFQKPKVQYIMPLYARVFLQHFPTLAAGKYLHARHSEIDEECDALVSSDLHSLLVPQPIAV</sequence>
<dbReference type="InterPro" id="IPR000183">
    <property type="entry name" value="Orn/DAP/Arg_de-COase"/>
</dbReference>
<dbReference type="Gene3D" id="3.20.20.10">
    <property type="entry name" value="Alanine racemase"/>
    <property type="match status" value="1"/>
</dbReference>
<feature type="domain" description="Orn/DAP/Arg decarboxylase 2 N-terminal" evidence="12">
    <location>
        <begin position="39"/>
        <end position="274"/>
    </location>
</feature>
<evidence type="ECO:0000256" key="10">
    <source>
        <dbReference type="ARBA" id="ARBA00049127"/>
    </source>
</evidence>
<keyword evidence="3 11" id="KW-0663">Pyridoxal phosphate</keyword>
<feature type="active site" description="Proton donor" evidence="11">
    <location>
        <position position="347"/>
    </location>
</feature>
<evidence type="ECO:0000256" key="8">
    <source>
        <dbReference type="ARBA" id="ARBA00037173"/>
    </source>
</evidence>
<dbReference type="PRINTS" id="PR01182">
    <property type="entry name" value="ORNDCRBXLASE"/>
</dbReference>
<evidence type="ECO:0000256" key="3">
    <source>
        <dbReference type="ARBA" id="ARBA00022898"/>
    </source>
</evidence>
<evidence type="ECO:0000256" key="9">
    <source>
        <dbReference type="ARBA" id="ARBA00046672"/>
    </source>
</evidence>
<protein>
    <recommendedName>
        <fullName evidence="7">ornithine decarboxylase</fullName>
        <ecNumber evidence="7">4.1.1.17</ecNumber>
    </recommendedName>
</protein>
<dbReference type="InterPro" id="IPR029066">
    <property type="entry name" value="PLP-binding_barrel"/>
</dbReference>
<proteinExistence type="inferred from homology"/>
<dbReference type="GO" id="GO:0004586">
    <property type="term" value="F:ornithine decarboxylase activity"/>
    <property type="evidence" value="ECO:0007669"/>
    <property type="project" value="UniProtKB-EC"/>
</dbReference>
<evidence type="ECO:0000256" key="4">
    <source>
        <dbReference type="ARBA" id="ARBA00023115"/>
    </source>
</evidence>
<dbReference type="Pfam" id="PF02784">
    <property type="entry name" value="Orn_Arg_deC_N"/>
    <property type="match status" value="1"/>
</dbReference>
<dbReference type="InterPro" id="IPR009006">
    <property type="entry name" value="Ala_racemase/Decarboxylase_C"/>
</dbReference>
<dbReference type="SUPFAM" id="SSF50621">
    <property type="entry name" value="Alanine racemase C-terminal domain-like"/>
    <property type="match status" value="1"/>
</dbReference>
<dbReference type="AlphaFoldDB" id="A0A2I9LPE0"/>
<comment type="subunit">
    <text evidence="9">Homodimer. Only the dimer is catalytically active, as the active sites are constructed of residues from both monomers.</text>
</comment>
<evidence type="ECO:0000256" key="11">
    <source>
        <dbReference type="PIRSR" id="PIRSR600183-50"/>
    </source>
</evidence>
<dbReference type="FunFam" id="3.20.20.10:FF:000005">
    <property type="entry name" value="Ornithine decarboxylase"/>
    <property type="match status" value="1"/>
</dbReference>
<evidence type="ECO:0000256" key="7">
    <source>
        <dbReference type="ARBA" id="ARBA00034138"/>
    </source>
</evidence>
<dbReference type="CDD" id="cd00622">
    <property type="entry name" value="PLPDE_III_ODC"/>
    <property type="match status" value="1"/>
</dbReference>
<feature type="modified residue" description="N6-(pyridoxal phosphate)lysine" evidence="11">
    <location>
        <position position="62"/>
    </location>
</feature>
<dbReference type="PRINTS" id="PR01179">
    <property type="entry name" value="ODADCRBXLASE"/>
</dbReference>
<dbReference type="PANTHER" id="PTHR11482:SF6">
    <property type="entry name" value="ORNITHINE DECARBOXYLASE 1-RELATED"/>
    <property type="match status" value="1"/>
</dbReference>
<keyword evidence="4" id="KW-0620">Polyamine biosynthesis</keyword>
<comment type="function">
    <text evidence="8">Catalyzes the first and rate-limiting step of polyamine biosynthesis that converts ornithine into putrescine, which is the precursor for the polyamines, spermidine and spermine. Polyamines are essential for cell proliferation and are implicated in cellular processes, ranging from DNA replication to apoptosis.</text>
</comment>
<dbReference type="PANTHER" id="PTHR11482">
    <property type="entry name" value="ARGININE/DIAMINOPIMELATE/ORNITHINE DECARBOXYLASE"/>
    <property type="match status" value="1"/>
</dbReference>
<evidence type="ECO:0000256" key="2">
    <source>
        <dbReference type="ARBA" id="ARBA00008872"/>
    </source>
</evidence>
<comment type="similarity">
    <text evidence="2">Belongs to the Orn/Lys/Arg decarboxylase class-II family.</text>
</comment>